<accession>A0A6C0AGV7</accession>
<proteinExistence type="predicted"/>
<organism evidence="1">
    <name type="scientific">viral metagenome</name>
    <dbReference type="NCBI Taxonomy" id="1070528"/>
    <lineage>
        <taxon>unclassified sequences</taxon>
        <taxon>metagenomes</taxon>
        <taxon>organismal metagenomes</taxon>
    </lineage>
</organism>
<evidence type="ECO:0008006" key="2">
    <source>
        <dbReference type="Google" id="ProtNLM"/>
    </source>
</evidence>
<dbReference type="SUPFAM" id="SSF52087">
    <property type="entry name" value="CRAL/TRIO domain"/>
    <property type="match status" value="1"/>
</dbReference>
<dbReference type="Gene3D" id="3.40.525.10">
    <property type="entry name" value="CRAL-TRIO lipid binding domain"/>
    <property type="match status" value="1"/>
</dbReference>
<dbReference type="InterPro" id="IPR036865">
    <property type="entry name" value="CRAL-TRIO_dom_sf"/>
</dbReference>
<dbReference type="EMBL" id="MN740601">
    <property type="protein sequence ID" value="QHS78595.1"/>
    <property type="molecule type" value="Genomic_DNA"/>
</dbReference>
<reference evidence="1" key="1">
    <citation type="journal article" date="2020" name="Nature">
        <title>Giant virus diversity and host interactions through global metagenomics.</title>
        <authorList>
            <person name="Schulz F."/>
            <person name="Roux S."/>
            <person name="Paez-Espino D."/>
            <person name="Jungbluth S."/>
            <person name="Walsh D.A."/>
            <person name="Denef V.J."/>
            <person name="McMahon K.D."/>
            <person name="Konstantinidis K.T."/>
            <person name="Eloe-Fadrosh E.A."/>
            <person name="Kyrpides N.C."/>
            <person name="Woyke T."/>
        </authorList>
    </citation>
    <scope>NUCLEOTIDE SEQUENCE</scope>
    <source>
        <strain evidence="1">GVMAG-S-1024976-23</strain>
    </source>
</reference>
<sequence>MNGIIVDKNIMTIDIITLLNLRSNNISDNTIINHISSFLQSINVLIINIGKTLTISKIEKNLSFIKKIAIMFYSFQDLNIKSCKLINTPSSFSSIFKFVKPLLTKNALDVIEFEAAPKSECLF</sequence>
<evidence type="ECO:0000313" key="1">
    <source>
        <dbReference type="EMBL" id="QHS78595.1"/>
    </source>
</evidence>
<protein>
    <recommendedName>
        <fullName evidence="2">CRAL-TRIO domain-containing protein</fullName>
    </recommendedName>
</protein>
<dbReference type="AlphaFoldDB" id="A0A6C0AGV7"/>
<name>A0A6C0AGV7_9ZZZZ</name>